<keyword evidence="1" id="KW-0479">Metal-binding</keyword>
<dbReference type="Gene3D" id="3.40.50.1400">
    <property type="match status" value="1"/>
</dbReference>
<dbReference type="GO" id="GO:0046872">
    <property type="term" value="F:metal ion binding"/>
    <property type="evidence" value="ECO:0007669"/>
    <property type="project" value="UniProtKB-KW"/>
</dbReference>
<dbReference type="STRING" id="339866.GCA_001418255_02552"/>
<evidence type="ECO:0000256" key="2">
    <source>
        <dbReference type="ARBA" id="ARBA00023239"/>
    </source>
</evidence>
<keyword evidence="4" id="KW-1185">Reference proteome</keyword>
<keyword evidence="2" id="KW-0456">Lyase</keyword>
<accession>A0A0K6I8S7</accession>
<dbReference type="AlphaFoldDB" id="A0A0K6I8S7"/>
<evidence type="ECO:0000313" key="3">
    <source>
        <dbReference type="EMBL" id="CUA99525.1"/>
    </source>
</evidence>
<dbReference type="InterPro" id="IPR050963">
    <property type="entry name" value="Sirohydro_Cobaltochel/CbiX"/>
</dbReference>
<dbReference type="CDD" id="cd03416">
    <property type="entry name" value="CbiX_SirB_N"/>
    <property type="match status" value="1"/>
</dbReference>
<name>A0A0K6I8S7_9BURK</name>
<dbReference type="PANTHER" id="PTHR33542">
    <property type="entry name" value="SIROHYDROCHLORIN FERROCHELATASE, CHLOROPLASTIC"/>
    <property type="match status" value="1"/>
</dbReference>
<organism evidence="3 4">
    <name type="scientific">Thiomonas bhubaneswarensis</name>
    <dbReference type="NCBI Taxonomy" id="339866"/>
    <lineage>
        <taxon>Bacteria</taxon>
        <taxon>Pseudomonadati</taxon>
        <taxon>Pseudomonadota</taxon>
        <taxon>Betaproteobacteria</taxon>
        <taxon>Burkholderiales</taxon>
        <taxon>Thiomonas</taxon>
    </lineage>
</organism>
<evidence type="ECO:0000256" key="1">
    <source>
        <dbReference type="ARBA" id="ARBA00022723"/>
    </source>
</evidence>
<evidence type="ECO:0000313" key="4">
    <source>
        <dbReference type="Proteomes" id="UP000183649"/>
    </source>
</evidence>
<dbReference type="GO" id="GO:0016829">
    <property type="term" value="F:lyase activity"/>
    <property type="evidence" value="ECO:0007669"/>
    <property type="project" value="UniProtKB-KW"/>
</dbReference>
<reference evidence="4" key="1">
    <citation type="submission" date="2015-08" db="EMBL/GenBank/DDBJ databases">
        <authorList>
            <person name="Varghese N."/>
        </authorList>
    </citation>
    <scope>NUCLEOTIDE SEQUENCE [LARGE SCALE GENOMIC DNA]</scope>
    <source>
        <strain evidence="4">DSM 18181</strain>
    </source>
</reference>
<dbReference type="InterPro" id="IPR002762">
    <property type="entry name" value="CbiX-like"/>
</dbReference>
<proteinExistence type="predicted"/>
<dbReference type="Pfam" id="PF01903">
    <property type="entry name" value="CbiX"/>
    <property type="match status" value="1"/>
</dbReference>
<sequence length="129" mass="14005">MLHADHLLVLLAHGSRQPEWARPFEVVHQAVLAARPSLVVRLAFLESMQPSLRQVLEEAGQDGCVQVRVAPLFLGAGGHLQRDIPQIAREAQERFPTLRIDISQPAGDDAEVLAALAAYALRCATGLDA</sequence>
<dbReference type="EMBL" id="CYHF01000009">
    <property type="protein sequence ID" value="CUA99525.1"/>
    <property type="molecule type" value="Genomic_DNA"/>
</dbReference>
<protein>
    <submittedName>
        <fullName evidence="3">CbiX</fullName>
    </submittedName>
</protein>
<dbReference type="PANTHER" id="PTHR33542:SF5">
    <property type="entry name" value="FERROCHELATASE CHE1"/>
    <property type="match status" value="1"/>
</dbReference>
<gene>
    <name evidence="3" type="ORF">Ga0061069_109153</name>
</gene>
<dbReference type="SUPFAM" id="SSF53800">
    <property type="entry name" value="Chelatase"/>
    <property type="match status" value="1"/>
</dbReference>
<dbReference type="Proteomes" id="UP000183649">
    <property type="component" value="Unassembled WGS sequence"/>
</dbReference>